<dbReference type="Gene3D" id="3.40.50.20">
    <property type="match status" value="1"/>
</dbReference>
<proteinExistence type="predicted"/>
<dbReference type="SUPFAM" id="SSF56059">
    <property type="entry name" value="Glutathione synthetase ATP-binding domain-like"/>
    <property type="match status" value="1"/>
</dbReference>
<name>G8PE16_PEDCP</name>
<dbReference type="PROSITE" id="PS50975">
    <property type="entry name" value="ATP_GRASP"/>
    <property type="match status" value="1"/>
</dbReference>
<comment type="pathway">
    <text evidence="4">Purine metabolism.</text>
</comment>
<evidence type="ECO:0000313" key="7">
    <source>
        <dbReference type="EMBL" id="AEV95501.1"/>
    </source>
</evidence>
<protein>
    <submittedName>
        <fullName evidence="7">Phosphoribosylaminoimidazole carboxylase, ATPase subunit</fullName>
    </submittedName>
</protein>
<organism evidence="7 8">
    <name type="scientific">Pediococcus claussenii (strain ATCC BAA-344 / DSM 14800 / JCM 18046 / KCTC 3811 / LMG 21948 / P06)</name>
    <dbReference type="NCBI Taxonomy" id="701521"/>
    <lineage>
        <taxon>Bacteria</taxon>
        <taxon>Bacillati</taxon>
        <taxon>Bacillota</taxon>
        <taxon>Bacilli</taxon>
        <taxon>Lactobacillales</taxon>
        <taxon>Lactobacillaceae</taxon>
        <taxon>Pediococcus</taxon>
    </lineage>
</organism>
<reference evidence="7 8" key="1">
    <citation type="journal article" date="2012" name="J. Bacteriol.">
        <title>Complete Genome Sequence of the Beer Spoilage Organism Pediococcus claussenii ATCC BAA-344T.</title>
        <authorList>
            <person name="Pittet V."/>
            <person name="Abegunde T."/>
            <person name="Marfleet T."/>
            <person name="Haakensen M."/>
            <person name="Morrow K."/>
            <person name="Jayaprakash T."/>
            <person name="Schroeder K."/>
            <person name="Trost B."/>
            <person name="Byrns S."/>
            <person name="Bergsveinson J."/>
            <person name="Kusalik A."/>
            <person name="Ziola B."/>
        </authorList>
    </citation>
    <scope>NUCLEOTIDE SEQUENCE [LARGE SCALE GENOMIC DNA]</scope>
    <source>
        <strain evidence="7 8">ATCC BAA-344</strain>
    </source>
</reference>
<accession>G8PE16</accession>
<keyword evidence="2 5" id="KW-0067">ATP-binding</keyword>
<evidence type="ECO:0000256" key="4">
    <source>
        <dbReference type="ARBA" id="ARBA00025704"/>
    </source>
</evidence>
<dbReference type="InterPro" id="IPR003135">
    <property type="entry name" value="ATP-grasp_carboxylate-amine"/>
</dbReference>
<dbReference type="GO" id="GO:0046872">
    <property type="term" value="F:metal ion binding"/>
    <property type="evidence" value="ECO:0007669"/>
    <property type="project" value="InterPro"/>
</dbReference>
<dbReference type="eggNOG" id="COG0026">
    <property type="taxonomic scope" value="Bacteria"/>
</dbReference>
<evidence type="ECO:0000259" key="6">
    <source>
        <dbReference type="PROSITE" id="PS50975"/>
    </source>
</evidence>
<dbReference type="Pfam" id="PF02222">
    <property type="entry name" value="ATP-grasp"/>
    <property type="match status" value="1"/>
</dbReference>
<dbReference type="PANTHER" id="PTHR11609:SF5">
    <property type="entry name" value="PHOSPHORIBOSYLAMINOIMIDAZOLE CARBOXYLASE"/>
    <property type="match status" value="1"/>
</dbReference>
<feature type="domain" description="ATP-grasp" evidence="6">
    <location>
        <begin position="117"/>
        <end position="300"/>
    </location>
</feature>
<dbReference type="EMBL" id="CP003137">
    <property type="protein sequence ID" value="AEV95501.1"/>
    <property type="molecule type" value="Genomic_DNA"/>
</dbReference>
<dbReference type="Pfam" id="PF22660">
    <property type="entry name" value="RS_preATP-grasp-like"/>
    <property type="match status" value="1"/>
</dbReference>
<evidence type="ECO:0000256" key="1">
    <source>
        <dbReference type="ARBA" id="ARBA00022741"/>
    </source>
</evidence>
<dbReference type="KEGG" id="pce:PECL_1269"/>
<keyword evidence="3" id="KW-0464">Manganese</keyword>
<dbReference type="InterPro" id="IPR054350">
    <property type="entry name" value="PurT/PurK_preATP-grasp"/>
</dbReference>
<dbReference type="STRING" id="701521.PECL_1269"/>
<evidence type="ECO:0000256" key="3">
    <source>
        <dbReference type="ARBA" id="ARBA00023211"/>
    </source>
</evidence>
<dbReference type="AlphaFoldDB" id="G8PE16"/>
<dbReference type="Proteomes" id="UP000005444">
    <property type="component" value="Chromosome"/>
</dbReference>
<keyword evidence="1 5" id="KW-0547">Nucleotide-binding</keyword>
<evidence type="ECO:0000256" key="5">
    <source>
        <dbReference type="PROSITE-ProRule" id="PRU00409"/>
    </source>
</evidence>
<dbReference type="Gene3D" id="3.30.470.20">
    <property type="entry name" value="ATP-grasp fold, B domain"/>
    <property type="match status" value="1"/>
</dbReference>
<dbReference type="InterPro" id="IPR011761">
    <property type="entry name" value="ATP-grasp"/>
</dbReference>
<dbReference type="HOGENOM" id="CLU_011534_0_1_9"/>
<dbReference type="GO" id="GO:0005829">
    <property type="term" value="C:cytosol"/>
    <property type="evidence" value="ECO:0007669"/>
    <property type="project" value="TreeGrafter"/>
</dbReference>
<keyword evidence="8" id="KW-1185">Reference proteome</keyword>
<sequence>MQRDNEQTTAVFPGDTIGILGASGVCKELTLNAKRMGFRVITYVTTENNDISQLADFTIVDRLDNVEHLQQFAERCKIILFDPRLMDTRLYAFLNKYTELPQGSEVLEMSQDRVLEKAVIAGMGIDVVPYVTVVSLDDIYENIREVGFPAQLLPTWGSPNNGLILKSRSDIPQANRLLDRGSYILQSQMTDGMEIVASVVKDMNGHQNIYPMVENVYNDGRLTESIVPARCSDTMQNTIVNLVDQIASQLTFLGTISIKFLINKNRIFVKEVQPGLQHEQNIFNLATNVNVYEETLRSVCGMSLADIKLETPAVMFDVLSDQMSDIRTQWLIKSNWNFYLNAFLMNKKEEKTKIGYVLVSGENTDQILEQIDNTSVL</sequence>
<dbReference type="SUPFAM" id="SSF52440">
    <property type="entry name" value="PreATP-grasp domain"/>
    <property type="match status" value="1"/>
</dbReference>
<dbReference type="PANTHER" id="PTHR11609">
    <property type="entry name" value="PURINE BIOSYNTHESIS PROTEIN 6/7, PUR6/7"/>
    <property type="match status" value="1"/>
</dbReference>
<dbReference type="GO" id="GO:0005524">
    <property type="term" value="F:ATP binding"/>
    <property type="evidence" value="ECO:0007669"/>
    <property type="project" value="UniProtKB-UniRule"/>
</dbReference>
<dbReference type="InterPro" id="IPR016185">
    <property type="entry name" value="PreATP-grasp_dom_sf"/>
</dbReference>
<gene>
    <name evidence="7" type="ordered locus">PECL_1269</name>
</gene>
<evidence type="ECO:0000313" key="8">
    <source>
        <dbReference type="Proteomes" id="UP000005444"/>
    </source>
</evidence>
<dbReference type="PATRIC" id="fig|701521.8.peg.1181"/>
<evidence type="ECO:0000256" key="2">
    <source>
        <dbReference type="ARBA" id="ARBA00022840"/>
    </source>
</evidence>